<reference evidence="4 5" key="1">
    <citation type="submission" date="2020-08" db="EMBL/GenBank/DDBJ databases">
        <title>Sequencing the genomes of 1000 actinobacteria strains.</title>
        <authorList>
            <person name="Klenk H.-P."/>
        </authorList>
    </citation>
    <scope>NUCLEOTIDE SEQUENCE [LARGE SCALE GENOMIC DNA]</scope>
    <source>
        <strain evidence="4 5">DSM 43851</strain>
    </source>
</reference>
<dbReference type="InterPro" id="IPR016181">
    <property type="entry name" value="Acyl_CoA_acyltransferase"/>
</dbReference>
<feature type="domain" description="N-acetyltransferase" evidence="3">
    <location>
        <begin position="1"/>
        <end position="153"/>
    </location>
</feature>
<keyword evidence="2" id="KW-0012">Acyltransferase</keyword>
<protein>
    <submittedName>
        <fullName evidence="4">Ribosomal protein S18 acetylase RimI-like enzyme</fullName>
    </submittedName>
</protein>
<keyword evidence="4" id="KW-0689">Ribosomal protein</keyword>
<keyword evidence="1" id="KW-0808">Transferase</keyword>
<evidence type="ECO:0000259" key="3">
    <source>
        <dbReference type="PROSITE" id="PS51186"/>
    </source>
</evidence>
<dbReference type="Gene3D" id="3.40.630.30">
    <property type="match status" value="1"/>
</dbReference>
<dbReference type="PANTHER" id="PTHR43877">
    <property type="entry name" value="AMINOALKYLPHOSPHONATE N-ACETYLTRANSFERASE-RELATED-RELATED"/>
    <property type="match status" value="1"/>
</dbReference>
<accession>A0A7W9KD87</accession>
<dbReference type="PANTHER" id="PTHR43877:SF2">
    <property type="entry name" value="AMINOALKYLPHOSPHONATE N-ACETYLTRANSFERASE-RELATED"/>
    <property type="match status" value="1"/>
</dbReference>
<evidence type="ECO:0000256" key="1">
    <source>
        <dbReference type="ARBA" id="ARBA00022679"/>
    </source>
</evidence>
<proteinExistence type="predicted"/>
<dbReference type="GO" id="GO:0016747">
    <property type="term" value="F:acyltransferase activity, transferring groups other than amino-acyl groups"/>
    <property type="evidence" value="ECO:0007669"/>
    <property type="project" value="InterPro"/>
</dbReference>
<sequence>MTVRDAVPADAEELVRLRVVMFEAMGRDVTVGDWQRPCVEVFRRELGGPGLIATVIDAPDGGLASCAAAFVRLDLPRPGETATASAHLHNVCTDPAWRRRGLARLVVTALVERLDALGVRRSDLHASEDGRSLYESLGYKPYTGGVEMVRRLS</sequence>
<dbReference type="InterPro" id="IPR000182">
    <property type="entry name" value="GNAT_dom"/>
</dbReference>
<keyword evidence="4" id="KW-0687">Ribonucleoprotein</keyword>
<name>A0A7W9KD87_9PSEU</name>
<evidence type="ECO:0000256" key="2">
    <source>
        <dbReference type="ARBA" id="ARBA00023315"/>
    </source>
</evidence>
<dbReference type="Pfam" id="PF00583">
    <property type="entry name" value="Acetyltransf_1"/>
    <property type="match status" value="1"/>
</dbReference>
<dbReference type="EMBL" id="JACHIR010000001">
    <property type="protein sequence ID" value="MBB5890459.1"/>
    <property type="molecule type" value="Genomic_DNA"/>
</dbReference>
<dbReference type="GO" id="GO:0005840">
    <property type="term" value="C:ribosome"/>
    <property type="evidence" value="ECO:0007669"/>
    <property type="project" value="UniProtKB-KW"/>
</dbReference>
<evidence type="ECO:0000313" key="4">
    <source>
        <dbReference type="EMBL" id="MBB5890459.1"/>
    </source>
</evidence>
<dbReference type="Proteomes" id="UP000585638">
    <property type="component" value="Unassembled WGS sequence"/>
</dbReference>
<dbReference type="SUPFAM" id="SSF55729">
    <property type="entry name" value="Acyl-CoA N-acyltransferases (Nat)"/>
    <property type="match status" value="1"/>
</dbReference>
<comment type="caution">
    <text evidence="4">The sequence shown here is derived from an EMBL/GenBank/DDBJ whole genome shotgun (WGS) entry which is preliminary data.</text>
</comment>
<evidence type="ECO:0000313" key="5">
    <source>
        <dbReference type="Proteomes" id="UP000585638"/>
    </source>
</evidence>
<dbReference type="AlphaFoldDB" id="A0A7W9KD87"/>
<keyword evidence="5" id="KW-1185">Reference proteome</keyword>
<dbReference type="CDD" id="cd04301">
    <property type="entry name" value="NAT_SF"/>
    <property type="match status" value="1"/>
</dbReference>
<gene>
    <name evidence="4" type="ORF">BJ998_001655</name>
</gene>
<dbReference type="PROSITE" id="PS51186">
    <property type="entry name" value="GNAT"/>
    <property type="match status" value="1"/>
</dbReference>
<dbReference type="InterPro" id="IPR050832">
    <property type="entry name" value="Bact_Acetyltransf"/>
</dbReference>
<organism evidence="4 5">
    <name type="scientific">Kutzneria kofuensis</name>
    <dbReference type="NCBI Taxonomy" id="103725"/>
    <lineage>
        <taxon>Bacteria</taxon>
        <taxon>Bacillati</taxon>
        <taxon>Actinomycetota</taxon>
        <taxon>Actinomycetes</taxon>
        <taxon>Pseudonocardiales</taxon>
        <taxon>Pseudonocardiaceae</taxon>
        <taxon>Kutzneria</taxon>
    </lineage>
</organism>
<dbReference type="RefSeq" id="WP_184859932.1">
    <property type="nucleotide sequence ID" value="NZ_BAAAWY010000051.1"/>
</dbReference>